<gene>
    <name evidence="1" type="primary">Necator_chrIII.g11151</name>
    <name evidence="1" type="ORF">RB195_010386</name>
</gene>
<reference evidence="1 2" key="1">
    <citation type="submission" date="2023-08" db="EMBL/GenBank/DDBJ databases">
        <title>A Necator americanus chromosomal reference genome.</title>
        <authorList>
            <person name="Ilik V."/>
            <person name="Petrzelkova K.J."/>
            <person name="Pardy F."/>
            <person name="Fuh T."/>
            <person name="Niatou-Singa F.S."/>
            <person name="Gouil Q."/>
            <person name="Baker L."/>
            <person name="Ritchie M.E."/>
            <person name="Jex A.R."/>
            <person name="Gazzola D."/>
            <person name="Li H."/>
            <person name="Toshio Fujiwara R."/>
            <person name="Zhan B."/>
            <person name="Aroian R.V."/>
            <person name="Pafco B."/>
            <person name="Schwarz E.M."/>
        </authorList>
    </citation>
    <scope>NUCLEOTIDE SEQUENCE [LARGE SCALE GENOMIC DNA]</scope>
    <source>
        <strain evidence="1 2">Aroian</strain>
        <tissue evidence="1">Whole animal</tissue>
    </source>
</reference>
<name>A0ABR1CYZ2_NECAM</name>
<dbReference type="EMBL" id="JAVFWL010000003">
    <property type="protein sequence ID" value="KAK6743086.1"/>
    <property type="molecule type" value="Genomic_DNA"/>
</dbReference>
<comment type="caution">
    <text evidence="1">The sequence shown here is derived from an EMBL/GenBank/DDBJ whole genome shotgun (WGS) entry which is preliminary data.</text>
</comment>
<evidence type="ECO:0000313" key="2">
    <source>
        <dbReference type="Proteomes" id="UP001303046"/>
    </source>
</evidence>
<evidence type="ECO:0000313" key="1">
    <source>
        <dbReference type="EMBL" id="KAK6743086.1"/>
    </source>
</evidence>
<organism evidence="1 2">
    <name type="scientific">Necator americanus</name>
    <name type="common">Human hookworm</name>
    <dbReference type="NCBI Taxonomy" id="51031"/>
    <lineage>
        <taxon>Eukaryota</taxon>
        <taxon>Metazoa</taxon>
        <taxon>Ecdysozoa</taxon>
        <taxon>Nematoda</taxon>
        <taxon>Chromadorea</taxon>
        <taxon>Rhabditida</taxon>
        <taxon>Rhabditina</taxon>
        <taxon>Rhabditomorpha</taxon>
        <taxon>Strongyloidea</taxon>
        <taxon>Ancylostomatidae</taxon>
        <taxon>Bunostominae</taxon>
        <taxon>Necator</taxon>
    </lineage>
</organism>
<accession>A0ABR1CYZ2</accession>
<dbReference type="Proteomes" id="UP001303046">
    <property type="component" value="Unassembled WGS sequence"/>
</dbReference>
<proteinExistence type="predicted"/>
<keyword evidence="2" id="KW-1185">Reference proteome</keyword>
<sequence>MRVGLYNDLRGQADDQLITQPIYTRLNSGDHTFPVEVSNLLRIPTAADLNIEFEYDEENLQRCLLSKNQVEKPRVDFTGT</sequence>
<protein>
    <submittedName>
        <fullName evidence="1">Uncharacterized protein</fullName>
    </submittedName>
</protein>